<evidence type="ECO:0000313" key="1">
    <source>
        <dbReference type="EMBL" id="GAH95544.1"/>
    </source>
</evidence>
<dbReference type="AlphaFoldDB" id="X1KZE2"/>
<gene>
    <name evidence="1" type="ORF">S06H3_04055</name>
</gene>
<organism evidence="1">
    <name type="scientific">marine sediment metagenome</name>
    <dbReference type="NCBI Taxonomy" id="412755"/>
    <lineage>
        <taxon>unclassified sequences</taxon>
        <taxon>metagenomes</taxon>
        <taxon>ecological metagenomes</taxon>
    </lineage>
</organism>
<accession>X1KZE2</accession>
<comment type="caution">
    <text evidence="1">The sequence shown here is derived from an EMBL/GenBank/DDBJ whole genome shotgun (WGS) entry which is preliminary data.</text>
</comment>
<reference evidence="1" key="1">
    <citation type="journal article" date="2014" name="Front. Microbiol.">
        <title>High frequency of phylogenetically diverse reductive dehalogenase-homologous genes in deep subseafloor sedimentary metagenomes.</title>
        <authorList>
            <person name="Kawai M."/>
            <person name="Futagami T."/>
            <person name="Toyoda A."/>
            <person name="Takaki Y."/>
            <person name="Nishi S."/>
            <person name="Hori S."/>
            <person name="Arai W."/>
            <person name="Tsubouchi T."/>
            <person name="Morono Y."/>
            <person name="Uchiyama I."/>
            <person name="Ito T."/>
            <person name="Fujiyama A."/>
            <person name="Inagaki F."/>
            <person name="Takami H."/>
        </authorList>
    </citation>
    <scope>NUCLEOTIDE SEQUENCE</scope>
    <source>
        <strain evidence="1">Expedition CK06-06</strain>
    </source>
</reference>
<dbReference type="EMBL" id="BARV01001382">
    <property type="protein sequence ID" value="GAH95544.1"/>
    <property type="molecule type" value="Genomic_DNA"/>
</dbReference>
<sequence length="48" mass="5709">AEFALEYTKLIRKFRHLSEEELAKLQEEVNSNFAFLHHLTEFETPKAC</sequence>
<proteinExistence type="predicted"/>
<feature type="non-terminal residue" evidence="1">
    <location>
        <position position="1"/>
    </location>
</feature>
<protein>
    <submittedName>
        <fullName evidence="1">Uncharacterized protein</fullName>
    </submittedName>
</protein>
<name>X1KZE2_9ZZZZ</name>